<gene>
    <name evidence="2" type="primary">esxA</name>
    <name evidence="2" type="ORF">Csp1_06670</name>
</gene>
<dbReference type="Proteomes" id="UP000247696">
    <property type="component" value="Chromosome"/>
</dbReference>
<dbReference type="OrthoDB" id="3387628at2"/>
<sequence>MIQYNFATIAQASVDIRTTSSNINSTLDQLKSDIAPMTAEWEGESSAAYQDAQRRWDNAAAELNTVLQSVARAVEDANSRMSQINTSAANSWA</sequence>
<protein>
    <recommendedName>
        <fullName evidence="1">ESAT-6-like protein</fullName>
    </recommendedName>
</protein>
<dbReference type="RefSeq" id="WP_110481066.1">
    <property type="nucleotide sequence ID" value="NZ_CP024988.1"/>
</dbReference>
<proteinExistence type="inferred from homology"/>
<dbReference type="InterPro" id="IPR036689">
    <property type="entry name" value="ESAT-6-like_sf"/>
</dbReference>
<organism evidence="2 3">
    <name type="scientific">Corynebacterium provencense</name>
    <dbReference type="NCBI Taxonomy" id="1737425"/>
    <lineage>
        <taxon>Bacteria</taxon>
        <taxon>Bacillati</taxon>
        <taxon>Actinomycetota</taxon>
        <taxon>Actinomycetes</taxon>
        <taxon>Mycobacteriales</taxon>
        <taxon>Corynebacteriaceae</taxon>
        <taxon>Corynebacterium</taxon>
    </lineage>
</organism>
<dbReference type="Gene3D" id="1.10.287.1060">
    <property type="entry name" value="ESAT-6-like"/>
    <property type="match status" value="1"/>
</dbReference>
<evidence type="ECO:0000313" key="2">
    <source>
        <dbReference type="EMBL" id="AWT25479.1"/>
    </source>
</evidence>
<dbReference type="NCBIfam" id="TIGR03930">
    <property type="entry name" value="WXG100_ESAT6"/>
    <property type="match status" value="1"/>
</dbReference>
<dbReference type="EMBL" id="CP024988">
    <property type="protein sequence ID" value="AWT25479.1"/>
    <property type="molecule type" value="Genomic_DNA"/>
</dbReference>
<evidence type="ECO:0000256" key="1">
    <source>
        <dbReference type="RuleBase" id="RU362001"/>
    </source>
</evidence>
<dbReference type="Pfam" id="PF06013">
    <property type="entry name" value="WXG100"/>
    <property type="match status" value="1"/>
</dbReference>
<dbReference type="AlphaFoldDB" id="A0A2Z3YNQ8"/>
<evidence type="ECO:0000313" key="3">
    <source>
        <dbReference type="Proteomes" id="UP000247696"/>
    </source>
</evidence>
<dbReference type="SUPFAM" id="SSF140453">
    <property type="entry name" value="EsxAB dimer-like"/>
    <property type="match status" value="1"/>
</dbReference>
<dbReference type="InterPro" id="IPR010310">
    <property type="entry name" value="T7SS_ESAT-6-like"/>
</dbReference>
<dbReference type="KEGG" id="cpre:Csp1_06670"/>
<accession>A0A2Z3YNQ8</accession>
<reference evidence="3" key="1">
    <citation type="submission" date="2017-11" db="EMBL/GenBank/DDBJ databases">
        <title>Otitis media/interna in a cat caused by the recently described species Corynebacterium provencense.</title>
        <authorList>
            <person name="Kittl S."/>
            <person name="Brodard I."/>
            <person name="Rychener L."/>
            <person name="Jores J."/>
            <person name="Roosje P."/>
            <person name="Gobeli Brawand S."/>
        </authorList>
    </citation>
    <scope>NUCLEOTIDE SEQUENCE [LARGE SCALE GENOMIC DNA]</scope>
    <source>
        <strain evidence="3">17KM38</strain>
    </source>
</reference>
<comment type="similarity">
    <text evidence="1">Belongs to the WXG100 family.</text>
</comment>
<dbReference type="STRING" id="1737425.GCA_900049755_00628"/>
<keyword evidence="3" id="KW-1185">Reference proteome</keyword>
<name>A0A2Z3YNQ8_9CORY</name>